<feature type="compositionally biased region" description="Basic and acidic residues" evidence="2">
    <location>
        <begin position="455"/>
        <end position="474"/>
    </location>
</feature>
<keyword evidence="4" id="KW-1185">Reference proteome</keyword>
<proteinExistence type="predicted"/>
<feature type="region of interest" description="Disordered" evidence="2">
    <location>
        <begin position="455"/>
        <end position="480"/>
    </location>
</feature>
<evidence type="ECO:0000256" key="2">
    <source>
        <dbReference type="SAM" id="MobiDB-lite"/>
    </source>
</evidence>
<feature type="coiled-coil region" evidence="1">
    <location>
        <begin position="283"/>
        <end position="317"/>
    </location>
</feature>
<dbReference type="Proteomes" id="UP000054217">
    <property type="component" value="Unassembled WGS sequence"/>
</dbReference>
<reference evidence="3 4" key="1">
    <citation type="submission" date="2014-04" db="EMBL/GenBank/DDBJ databases">
        <authorList>
            <consortium name="DOE Joint Genome Institute"/>
            <person name="Kuo A."/>
            <person name="Kohler A."/>
            <person name="Costa M.D."/>
            <person name="Nagy L.G."/>
            <person name="Floudas D."/>
            <person name="Copeland A."/>
            <person name="Barry K.W."/>
            <person name="Cichocki N."/>
            <person name="Veneault-Fourrey C."/>
            <person name="LaButti K."/>
            <person name="Lindquist E.A."/>
            <person name="Lipzen A."/>
            <person name="Lundell T."/>
            <person name="Morin E."/>
            <person name="Murat C."/>
            <person name="Sun H."/>
            <person name="Tunlid A."/>
            <person name="Henrissat B."/>
            <person name="Grigoriev I.V."/>
            <person name="Hibbett D.S."/>
            <person name="Martin F."/>
            <person name="Nordberg H.P."/>
            <person name="Cantor M.N."/>
            <person name="Hua S.X."/>
        </authorList>
    </citation>
    <scope>NUCLEOTIDE SEQUENCE [LARGE SCALE GENOMIC DNA]</scope>
    <source>
        <strain evidence="3 4">Marx 270</strain>
    </source>
</reference>
<dbReference type="AlphaFoldDB" id="A0A0C3PP05"/>
<gene>
    <name evidence="3" type="ORF">M404DRAFT_996114</name>
</gene>
<reference evidence="4" key="2">
    <citation type="submission" date="2015-01" db="EMBL/GenBank/DDBJ databases">
        <title>Evolutionary Origins and Diversification of the Mycorrhizal Mutualists.</title>
        <authorList>
            <consortium name="DOE Joint Genome Institute"/>
            <consortium name="Mycorrhizal Genomics Consortium"/>
            <person name="Kohler A."/>
            <person name="Kuo A."/>
            <person name="Nagy L.G."/>
            <person name="Floudas D."/>
            <person name="Copeland A."/>
            <person name="Barry K.W."/>
            <person name="Cichocki N."/>
            <person name="Veneault-Fourrey C."/>
            <person name="LaButti K."/>
            <person name="Lindquist E.A."/>
            <person name="Lipzen A."/>
            <person name="Lundell T."/>
            <person name="Morin E."/>
            <person name="Murat C."/>
            <person name="Riley R."/>
            <person name="Ohm R."/>
            <person name="Sun H."/>
            <person name="Tunlid A."/>
            <person name="Henrissat B."/>
            <person name="Grigoriev I.V."/>
            <person name="Hibbett D.S."/>
            <person name="Martin F."/>
        </authorList>
    </citation>
    <scope>NUCLEOTIDE SEQUENCE [LARGE SCALE GENOMIC DNA]</scope>
    <source>
        <strain evidence="4">Marx 270</strain>
    </source>
</reference>
<dbReference type="STRING" id="870435.A0A0C3PP05"/>
<evidence type="ECO:0000313" key="3">
    <source>
        <dbReference type="EMBL" id="KIO10169.1"/>
    </source>
</evidence>
<dbReference type="EMBL" id="KN831953">
    <property type="protein sequence ID" value="KIO10169.1"/>
    <property type="molecule type" value="Genomic_DNA"/>
</dbReference>
<dbReference type="InParanoid" id="A0A0C3PP05"/>
<feature type="coiled-coil region" evidence="1">
    <location>
        <begin position="55"/>
        <end position="103"/>
    </location>
</feature>
<keyword evidence="1" id="KW-0175">Coiled coil</keyword>
<feature type="compositionally biased region" description="Low complexity" evidence="2">
    <location>
        <begin position="18"/>
        <end position="31"/>
    </location>
</feature>
<accession>A0A0C3PP05</accession>
<dbReference type="HOGENOM" id="CLU_023802_0_0_1"/>
<sequence length="661" mass="75297">MKRAKNAQLLPEKAPGTDSRAPSRAASASGRQSDDRYTVLLRKIDDLERIHTDEKKRHQAEFDRYKSQIAALTKDKAEQSDRLEKLKKQNEAYNLRMQELNKASAAGQAELKEIRIKLRMSEHERAQLAGKQSDVGEVRKALQTVESKRKGDLRERDKKIAELERAVAAERKKREMLESCLQDIKDKADEEVIKLRGDTKQLQSQLEATRKESQQAISDTHTRAASREEDLLDQLEQCKVALSRVAEQYGHLASTTVLAKIHEALKTENVELKMLTLRLERKLANAEGQVTELAHLIRQTQEQNMCLRQQLEETEDEASFYADALRDYMQYSNHQDSTYTLLTTLAGVHADMLENKLNGLVINLRDCKTANDLHSMRNEDLERALDGERAKSKTLSEEVGRHLADRVAADTCLQRLRAELAEANQALAKEQVSRASAHQQVDKLQGRITQLEEHLRDEVSRHKDAENREREAAKKLSAQLSKSKTAEEALNAEIEQLHLELADAARYQDAYYKLVDETEDLLARNNLAEEEADRLSKFNAEILGHHNPAQRIMYVDRIRKELADTKQKLAVCTRERDAYVANNDDLRHELGLYKSSLVPAEIKPRSQFTRISRAPLTTHSLNVENLKPESGFCTSTPHPNQRALLDHIIPSPGDMTLDELM</sequence>
<organism evidence="3 4">
    <name type="scientific">Pisolithus tinctorius Marx 270</name>
    <dbReference type="NCBI Taxonomy" id="870435"/>
    <lineage>
        <taxon>Eukaryota</taxon>
        <taxon>Fungi</taxon>
        <taxon>Dikarya</taxon>
        <taxon>Basidiomycota</taxon>
        <taxon>Agaricomycotina</taxon>
        <taxon>Agaricomycetes</taxon>
        <taxon>Agaricomycetidae</taxon>
        <taxon>Boletales</taxon>
        <taxon>Sclerodermatineae</taxon>
        <taxon>Pisolithaceae</taxon>
        <taxon>Pisolithus</taxon>
    </lineage>
</organism>
<evidence type="ECO:0000256" key="1">
    <source>
        <dbReference type="SAM" id="Coils"/>
    </source>
</evidence>
<protein>
    <recommendedName>
        <fullName evidence="5">Hyaluronan-mediated motility receptor C-terminal domain-containing protein</fullName>
    </recommendedName>
</protein>
<name>A0A0C3PP05_PISTI</name>
<evidence type="ECO:0000313" key="4">
    <source>
        <dbReference type="Proteomes" id="UP000054217"/>
    </source>
</evidence>
<dbReference type="OrthoDB" id="419631at2759"/>
<feature type="coiled-coil region" evidence="1">
    <location>
        <begin position="153"/>
        <end position="219"/>
    </location>
</feature>
<feature type="region of interest" description="Disordered" evidence="2">
    <location>
        <begin position="1"/>
        <end position="35"/>
    </location>
</feature>
<evidence type="ECO:0008006" key="5">
    <source>
        <dbReference type="Google" id="ProtNLM"/>
    </source>
</evidence>